<evidence type="ECO:0000313" key="8">
    <source>
        <dbReference type="EMBL" id="GFS43432.1"/>
    </source>
</evidence>
<evidence type="ECO:0000256" key="2">
    <source>
        <dbReference type="ARBA" id="ARBA00022741"/>
    </source>
</evidence>
<proteinExistence type="predicted"/>
<keyword evidence="2" id="KW-0547">Nucleotide-binding</keyword>
<dbReference type="EMBL" id="BJWL01000418">
    <property type="protein sequence ID" value="GFS43432.1"/>
    <property type="molecule type" value="Genomic_DNA"/>
</dbReference>
<evidence type="ECO:0000313" key="9">
    <source>
        <dbReference type="Proteomes" id="UP000585474"/>
    </source>
</evidence>
<feature type="region of interest" description="Disordered" evidence="7">
    <location>
        <begin position="1"/>
        <end position="28"/>
    </location>
</feature>
<evidence type="ECO:0000256" key="1">
    <source>
        <dbReference type="ARBA" id="ARBA00012552"/>
    </source>
</evidence>
<keyword evidence="9" id="KW-1185">Reference proteome</keyword>
<comment type="caution">
    <text evidence="8">The sequence shown here is derived from an EMBL/GenBank/DDBJ whole genome shotgun (WGS) entry which is preliminary data.</text>
</comment>
<evidence type="ECO:0000256" key="3">
    <source>
        <dbReference type="ARBA" id="ARBA00022801"/>
    </source>
</evidence>
<protein>
    <recommendedName>
        <fullName evidence="1">RNA helicase</fullName>
        <ecNumber evidence="1">3.6.4.13</ecNumber>
    </recommendedName>
</protein>
<reference evidence="9" key="1">
    <citation type="submission" date="2019-07" db="EMBL/GenBank/DDBJ databases">
        <title>De Novo Assembly of kiwifruit Actinidia rufa.</title>
        <authorList>
            <person name="Sugita-Konishi S."/>
            <person name="Sato K."/>
            <person name="Mori E."/>
            <person name="Abe Y."/>
            <person name="Kisaki G."/>
            <person name="Hamano K."/>
            <person name="Suezawa K."/>
            <person name="Otani M."/>
            <person name="Fukuda T."/>
            <person name="Manabe T."/>
            <person name="Gomi K."/>
            <person name="Tabuchi M."/>
            <person name="Akimitsu K."/>
            <person name="Kataoka I."/>
        </authorList>
    </citation>
    <scope>NUCLEOTIDE SEQUENCE [LARGE SCALE GENOMIC DNA]</scope>
    <source>
        <strain evidence="9">cv. Fuchu</strain>
    </source>
</reference>
<evidence type="ECO:0000256" key="5">
    <source>
        <dbReference type="ARBA" id="ARBA00022840"/>
    </source>
</evidence>
<organism evidence="8 9">
    <name type="scientific">Actinidia rufa</name>
    <dbReference type="NCBI Taxonomy" id="165716"/>
    <lineage>
        <taxon>Eukaryota</taxon>
        <taxon>Viridiplantae</taxon>
        <taxon>Streptophyta</taxon>
        <taxon>Embryophyta</taxon>
        <taxon>Tracheophyta</taxon>
        <taxon>Spermatophyta</taxon>
        <taxon>Magnoliopsida</taxon>
        <taxon>eudicotyledons</taxon>
        <taxon>Gunneridae</taxon>
        <taxon>Pentapetalae</taxon>
        <taxon>asterids</taxon>
        <taxon>Ericales</taxon>
        <taxon>Actinidiaceae</taxon>
        <taxon>Actinidia</taxon>
    </lineage>
</organism>
<evidence type="ECO:0000256" key="6">
    <source>
        <dbReference type="ARBA" id="ARBA00047984"/>
    </source>
</evidence>
<dbReference type="PANTHER" id="PTHR18934">
    <property type="entry name" value="ATP-DEPENDENT RNA HELICASE"/>
    <property type="match status" value="1"/>
</dbReference>
<dbReference type="EC" id="3.6.4.13" evidence="1"/>
<dbReference type="GO" id="GO:0016787">
    <property type="term" value="F:hydrolase activity"/>
    <property type="evidence" value="ECO:0007669"/>
    <property type="project" value="UniProtKB-KW"/>
</dbReference>
<keyword evidence="3" id="KW-0378">Hydrolase</keyword>
<keyword evidence="5" id="KW-0067">ATP-binding</keyword>
<comment type="catalytic activity">
    <reaction evidence="6">
        <text>ATP + H2O = ADP + phosphate + H(+)</text>
        <dbReference type="Rhea" id="RHEA:13065"/>
        <dbReference type="ChEBI" id="CHEBI:15377"/>
        <dbReference type="ChEBI" id="CHEBI:15378"/>
        <dbReference type="ChEBI" id="CHEBI:30616"/>
        <dbReference type="ChEBI" id="CHEBI:43474"/>
        <dbReference type="ChEBI" id="CHEBI:456216"/>
        <dbReference type="EC" id="3.6.4.13"/>
    </reaction>
</comment>
<gene>
    <name evidence="8" type="ORF">Acr_00g0085100</name>
</gene>
<evidence type="ECO:0000256" key="4">
    <source>
        <dbReference type="ARBA" id="ARBA00022806"/>
    </source>
</evidence>
<dbReference type="InterPro" id="IPR027417">
    <property type="entry name" value="P-loop_NTPase"/>
</dbReference>
<dbReference type="Proteomes" id="UP000585474">
    <property type="component" value="Unassembled WGS sequence"/>
</dbReference>
<feature type="compositionally biased region" description="Polar residues" evidence="7">
    <location>
        <begin position="12"/>
        <end position="22"/>
    </location>
</feature>
<dbReference type="AlphaFoldDB" id="A0A7J0DVB0"/>
<dbReference type="GO" id="GO:0003724">
    <property type="term" value="F:RNA helicase activity"/>
    <property type="evidence" value="ECO:0007669"/>
    <property type="project" value="UniProtKB-EC"/>
</dbReference>
<sequence>MGPEASFGQDCANESLSETGNPAYSPPQRIQTAPIVLVHVSNCSSSPPQSQRVQTTFGQDWADESLSEMGNTDWADESLSEMGNTVDSPPQRVQTASVVLVHASNCSSSWKDLPIVMMEQQIMEARMKALLLVSFVVLAAAKRMAFEHGIISLGKEVRQDQRIGDSCSIKFMTEGNLQREVQVRKSEGTAHGSPSNMENPKFCGTVGVTQPRVVVLATTKRVLFELDRSLGKEVGFQVRHDQRIGDSFSIKFMTWGNFATRSGGLGFQAIGQPGGWSCSESSNYGSPQKVQTALVVVHVSNCSSWNDLPIVMMEQEIVEGINENIIVIILWGTGCGFAQTSIWSGSFGVTQPRCVAFLATAKRVAFELGLPNLGKDVSLQVR</sequence>
<dbReference type="GO" id="GO:0000462">
    <property type="term" value="P:maturation of SSU-rRNA from tricistronic rRNA transcript (SSU-rRNA, 5.8S rRNA, LSU-rRNA)"/>
    <property type="evidence" value="ECO:0007669"/>
    <property type="project" value="TreeGrafter"/>
</dbReference>
<evidence type="ECO:0000256" key="7">
    <source>
        <dbReference type="SAM" id="MobiDB-lite"/>
    </source>
</evidence>
<dbReference type="GO" id="GO:0003723">
    <property type="term" value="F:RNA binding"/>
    <property type="evidence" value="ECO:0007669"/>
    <property type="project" value="TreeGrafter"/>
</dbReference>
<accession>A0A7J0DVB0</accession>
<dbReference type="GO" id="GO:0005524">
    <property type="term" value="F:ATP binding"/>
    <property type="evidence" value="ECO:0007669"/>
    <property type="project" value="UniProtKB-KW"/>
</dbReference>
<dbReference type="GO" id="GO:0005730">
    <property type="term" value="C:nucleolus"/>
    <property type="evidence" value="ECO:0007669"/>
    <property type="project" value="TreeGrafter"/>
</dbReference>
<keyword evidence="4 8" id="KW-0347">Helicase</keyword>
<dbReference type="Gene3D" id="3.40.50.300">
    <property type="entry name" value="P-loop containing nucleotide triphosphate hydrolases"/>
    <property type="match status" value="2"/>
</dbReference>
<dbReference type="PANTHER" id="PTHR18934:SF99">
    <property type="entry name" value="ATP-DEPENDENT RNA HELICASE DHX37-RELATED"/>
    <property type="match status" value="1"/>
</dbReference>
<name>A0A7J0DVB0_9ERIC</name>